<name>A0A1M6MB07_9FIRM</name>
<keyword evidence="3 6" id="KW-0808">Transferase</keyword>
<evidence type="ECO:0000256" key="5">
    <source>
        <dbReference type="SAM" id="MobiDB-lite"/>
    </source>
</evidence>
<sequence>MALDLADCQFQGPALPEPFVKFELEKELSRLRLLPKTTGTEDRQIRENWNVYRRKLRDLTNSGGPLRVQNHVIEPLVSLLGYNRLENAPAVQTREELESGGVLLLGEDGAKLRAWATAFNEDLYAPSKRGRAYRFSHLRIAQRVLLATGERLGLLTNGTQLLLLISDPARPDSTVSISIDPVWKQSRDVPDSFRLLLAIASPDGVRALPEIVDKARLYQSRVTKELRFQARRAIELFIQEILDHPDNRNWFANQTDRETLAKALWREGLIIVYRLLFILKMEASDDPARSFSFASTSLWRNTFSPSITLASYARDVLERGAETGNLLESGLRVLFRMFEQGLECTELIVKPLGGTLFGQDATPILSNLTWGERAVAWLLDQLLWTPKRRGADTRERVHYGSLDVEDLGRVYEALLELEPGITSEPMCRLRRQKLEVVVPVAQGEKYRPGRPMESDMLANADDLEISNDDSEQDDDRPARGNKTKVEWVEEIPPNRFFLRVGFGRKASGSYYTPHSFVRFLVQETLGPQVSERSPQDNPRPMEILKLKVLDPAMGSGHFLVEACRFLGEKLYEACRLCDEKALAAERRAETAKTKEERAAAEAEAREWRQRVIDLPDPNDELLKYLPSRSPEREESGLSLKRAEALCRRLVATHCLYGVDKNPLAVELAKLALWLESHAEGMPLTFLDHRLVVGDSLTGPFFDKLIFRPGNPEERIENLFHQALSAKFSSALNKAIQYVNELEASVGITLADIENKRRIKAELDRALLPFRVAAAAWSGGVMLGPEECDDHAYTEMLQFIADTGDLPEQLSSDRLRKMIARGLGVDEIPIDCDVLRHLLRSGCCVPALPYDLTFPEVFYPNGQPGGRQGFHVILGNPPWERMLPADKEFFASYEFAILDAPTKRERDDIKRRLLANPNIKPAYDGYISQFRDSERLLDVLYKFQVVEVNGERTIGKQDAFRVFMERNSQLLNRNGWTGVVVPSAFHANEGATGVRRLYLEKMALHCCYSFENRRKLFEIHSSFKFALVVAEAGRITEDFYCAFYLHDDEWLFAEKGGREPLRYTLDFVRRTGGDYLSLLELRSSRDLGVAQVCFTKGKSFGQVCERLAIQLGRELNMTDDSWRFTPTAEVLPNGEDPRDPEAAKRLLNMGYLVLHEGKTFWHYDDHWGDRPLYCVYIEKLSDKPSWLRGSRYFRLAYRAIASSTNERTVVFNMLPPGYVFGNSAPVEQAPHKSPRSFALQLLAQSNTFVFDWTARVRTAANINKFILLSCPLPMVGEQTRFFCHASLRLVANHDGYAPLWQEQLGNVWREPGKPPFTWPVLTTDDERWEVRAAIDAVVADAYGLSREQYAHVLSTFSHASYPRAPELCLAKFDELKQIGLEAFTKKYDPYWDIPLNENLPQPVIDLPVSLEDKDQDVGNGLGEDQHGQLRLVFERENDQ</sequence>
<dbReference type="STRING" id="1121432.SAMN02745219_03385"/>
<dbReference type="Proteomes" id="UP000184529">
    <property type="component" value="Unassembled WGS sequence"/>
</dbReference>
<dbReference type="PANTHER" id="PTHR33841:SF1">
    <property type="entry name" value="DNA METHYLTRANSFERASE A"/>
    <property type="match status" value="1"/>
</dbReference>
<dbReference type="OrthoDB" id="9815272at2"/>
<evidence type="ECO:0000256" key="3">
    <source>
        <dbReference type="ARBA" id="ARBA00022679"/>
    </source>
</evidence>
<reference evidence="7" key="1">
    <citation type="submission" date="2016-11" db="EMBL/GenBank/DDBJ databases">
        <authorList>
            <person name="Varghese N."/>
            <person name="Submissions S."/>
        </authorList>
    </citation>
    <scope>NUCLEOTIDE SEQUENCE [LARGE SCALE GENOMIC DNA]</scope>
    <source>
        <strain evidence="7">DSM 16057</strain>
    </source>
</reference>
<dbReference type="EC" id="2.1.1.72" evidence="1"/>
<dbReference type="SUPFAM" id="SSF53335">
    <property type="entry name" value="S-adenosyl-L-methionine-dependent methyltransferases"/>
    <property type="match status" value="1"/>
</dbReference>
<keyword evidence="2 6" id="KW-0489">Methyltransferase</keyword>
<evidence type="ECO:0000256" key="1">
    <source>
        <dbReference type="ARBA" id="ARBA00011900"/>
    </source>
</evidence>
<evidence type="ECO:0000256" key="2">
    <source>
        <dbReference type="ARBA" id="ARBA00022603"/>
    </source>
</evidence>
<organism evidence="6 7">
    <name type="scientific">Desulfofundulus thermosubterraneus DSM 16057</name>
    <dbReference type="NCBI Taxonomy" id="1121432"/>
    <lineage>
        <taxon>Bacteria</taxon>
        <taxon>Bacillati</taxon>
        <taxon>Bacillota</taxon>
        <taxon>Clostridia</taxon>
        <taxon>Eubacteriales</taxon>
        <taxon>Peptococcaceae</taxon>
        <taxon>Desulfofundulus</taxon>
    </lineage>
</organism>
<dbReference type="GO" id="GO:0009007">
    <property type="term" value="F:site-specific DNA-methyltransferase (adenine-specific) activity"/>
    <property type="evidence" value="ECO:0007669"/>
    <property type="project" value="UniProtKB-EC"/>
</dbReference>
<evidence type="ECO:0000256" key="4">
    <source>
        <dbReference type="ARBA" id="ARBA00047942"/>
    </source>
</evidence>
<feature type="compositionally biased region" description="Acidic residues" evidence="5">
    <location>
        <begin position="464"/>
        <end position="474"/>
    </location>
</feature>
<evidence type="ECO:0000313" key="6">
    <source>
        <dbReference type="EMBL" id="SHJ80631.1"/>
    </source>
</evidence>
<gene>
    <name evidence="6" type="ORF">SAMN02745219_03385</name>
</gene>
<evidence type="ECO:0000313" key="7">
    <source>
        <dbReference type="Proteomes" id="UP000184529"/>
    </source>
</evidence>
<dbReference type="PANTHER" id="PTHR33841">
    <property type="entry name" value="DNA METHYLTRANSFERASE YEEA-RELATED"/>
    <property type="match status" value="1"/>
</dbReference>
<accession>A0A1M6MB07</accession>
<dbReference type="InterPro" id="IPR050953">
    <property type="entry name" value="N4_N6_ade-DNA_methylase"/>
</dbReference>
<dbReference type="RefSeq" id="WP_072871409.1">
    <property type="nucleotide sequence ID" value="NZ_FQZM01000065.1"/>
</dbReference>
<dbReference type="PRINTS" id="PR00507">
    <property type="entry name" value="N12N6MTFRASE"/>
</dbReference>
<feature type="region of interest" description="Disordered" evidence="5">
    <location>
        <begin position="464"/>
        <end position="483"/>
    </location>
</feature>
<dbReference type="GO" id="GO:0032259">
    <property type="term" value="P:methylation"/>
    <property type="evidence" value="ECO:0007669"/>
    <property type="project" value="UniProtKB-KW"/>
</dbReference>
<protein>
    <recommendedName>
        <fullName evidence="1">site-specific DNA-methyltransferase (adenine-specific)</fullName>
        <ecNumber evidence="1">2.1.1.72</ecNumber>
    </recommendedName>
</protein>
<dbReference type="EMBL" id="FQZM01000065">
    <property type="protein sequence ID" value="SHJ80631.1"/>
    <property type="molecule type" value="Genomic_DNA"/>
</dbReference>
<proteinExistence type="predicted"/>
<dbReference type="Gene3D" id="3.40.50.150">
    <property type="entry name" value="Vaccinia Virus protein VP39"/>
    <property type="match status" value="2"/>
</dbReference>
<keyword evidence="7" id="KW-1185">Reference proteome</keyword>
<comment type="catalytic activity">
    <reaction evidence="4">
        <text>a 2'-deoxyadenosine in DNA + S-adenosyl-L-methionine = an N(6)-methyl-2'-deoxyadenosine in DNA + S-adenosyl-L-homocysteine + H(+)</text>
        <dbReference type="Rhea" id="RHEA:15197"/>
        <dbReference type="Rhea" id="RHEA-COMP:12418"/>
        <dbReference type="Rhea" id="RHEA-COMP:12419"/>
        <dbReference type="ChEBI" id="CHEBI:15378"/>
        <dbReference type="ChEBI" id="CHEBI:57856"/>
        <dbReference type="ChEBI" id="CHEBI:59789"/>
        <dbReference type="ChEBI" id="CHEBI:90615"/>
        <dbReference type="ChEBI" id="CHEBI:90616"/>
        <dbReference type="EC" id="2.1.1.72"/>
    </reaction>
</comment>
<dbReference type="InterPro" id="IPR029063">
    <property type="entry name" value="SAM-dependent_MTases_sf"/>
</dbReference>